<accession>A0A841GPP4</accession>
<name>A0A841GPP4_9GAMM</name>
<dbReference type="Proteomes" id="UP000585721">
    <property type="component" value="Unassembled WGS sequence"/>
</dbReference>
<dbReference type="EMBL" id="JACHGR010000015">
    <property type="protein sequence ID" value="MBB6057111.1"/>
    <property type="molecule type" value="Genomic_DNA"/>
</dbReference>
<dbReference type="NCBIfam" id="NF038214">
    <property type="entry name" value="IS21_help_AAA"/>
    <property type="match status" value="1"/>
</dbReference>
<dbReference type="GO" id="GO:0005524">
    <property type="term" value="F:ATP binding"/>
    <property type="evidence" value="ECO:0007669"/>
    <property type="project" value="UniProtKB-KW"/>
</dbReference>
<reference evidence="5 6" key="1">
    <citation type="submission" date="2020-08" db="EMBL/GenBank/DDBJ databases">
        <title>Genomic Encyclopedia of Type Strains, Phase IV (KMG-IV): sequencing the most valuable type-strain genomes for metagenomic binning, comparative biology and taxonomic classification.</title>
        <authorList>
            <person name="Goeker M."/>
        </authorList>
    </citation>
    <scope>NUCLEOTIDE SEQUENCE [LARGE SCALE GENOMIC DNA]</scope>
    <source>
        <strain evidence="5 6">DSM 22975</strain>
    </source>
</reference>
<dbReference type="SMART" id="SM00382">
    <property type="entry name" value="AAA"/>
    <property type="match status" value="1"/>
</dbReference>
<dbReference type="Gene3D" id="3.40.50.300">
    <property type="entry name" value="P-loop containing nucleotide triphosphate hydrolases"/>
    <property type="match status" value="1"/>
</dbReference>
<evidence type="ECO:0000256" key="2">
    <source>
        <dbReference type="ARBA" id="ARBA00022741"/>
    </source>
</evidence>
<dbReference type="PANTHER" id="PTHR30050:SF4">
    <property type="entry name" value="ATP-BINDING PROTEIN RV3427C IN INSERTION SEQUENCE-RELATED"/>
    <property type="match status" value="1"/>
</dbReference>
<evidence type="ECO:0000313" key="6">
    <source>
        <dbReference type="Proteomes" id="UP000585721"/>
    </source>
</evidence>
<keyword evidence="3" id="KW-0067">ATP-binding</keyword>
<sequence>MNPSNPLHPHAMLNNATLTQLRALKLQGFADALQQQQEQADCLNLSFDERLALLVEREVYARGDRKRARLLQRAQLKYPTATLEDASFETVRGIDRSTLMGVALSTWIERGETLTFAGATGLGKTWLACALAQYACRQGHSALYLRVPRLAEELRILHGAGTFRRWLEQLAKVDVLILDDWGTGPMDSVTRGDLLEVIDDRVGHRATIITHQLPIEHWHAWLGDATIADAILDRLMQSCRRFNLEGESRRTGKAARAAAKSTRAVQEASQ</sequence>
<dbReference type="CDD" id="cd00009">
    <property type="entry name" value="AAA"/>
    <property type="match status" value="1"/>
</dbReference>
<dbReference type="InterPro" id="IPR028350">
    <property type="entry name" value="DNAC/IstB-like"/>
</dbReference>
<evidence type="ECO:0000256" key="3">
    <source>
        <dbReference type="ARBA" id="ARBA00022840"/>
    </source>
</evidence>
<dbReference type="PIRSF" id="PIRSF003073">
    <property type="entry name" value="DNAC_TnpB_IstB"/>
    <property type="match status" value="1"/>
</dbReference>
<dbReference type="InterPro" id="IPR003593">
    <property type="entry name" value="AAA+_ATPase"/>
</dbReference>
<feature type="domain" description="AAA+ ATPase" evidence="4">
    <location>
        <begin position="110"/>
        <end position="242"/>
    </location>
</feature>
<organism evidence="5 6">
    <name type="scientific">Tolumonas osonensis</name>
    <dbReference type="NCBI Taxonomy" id="675874"/>
    <lineage>
        <taxon>Bacteria</taxon>
        <taxon>Pseudomonadati</taxon>
        <taxon>Pseudomonadota</taxon>
        <taxon>Gammaproteobacteria</taxon>
        <taxon>Aeromonadales</taxon>
        <taxon>Aeromonadaceae</taxon>
        <taxon>Tolumonas</taxon>
    </lineage>
</organism>
<protein>
    <submittedName>
        <fullName evidence="5">DNA replication protein DnaC</fullName>
    </submittedName>
</protein>
<evidence type="ECO:0000259" key="4">
    <source>
        <dbReference type="SMART" id="SM00382"/>
    </source>
</evidence>
<keyword evidence="6" id="KW-1185">Reference proteome</keyword>
<dbReference type="GO" id="GO:0006260">
    <property type="term" value="P:DNA replication"/>
    <property type="evidence" value="ECO:0007669"/>
    <property type="project" value="TreeGrafter"/>
</dbReference>
<evidence type="ECO:0000256" key="1">
    <source>
        <dbReference type="ARBA" id="ARBA00008059"/>
    </source>
</evidence>
<comment type="caution">
    <text evidence="5">The sequence shown here is derived from an EMBL/GenBank/DDBJ whole genome shotgun (WGS) entry which is preliminary data.</text>
</comment>
<gene>
    <name evidence="5" type="ORF">HNR75_003061</name>
</gene>
<dbReference type="SUPFAM" id="SSF52540">
    <property type="entry name" value="P-loop containing nucleoside triphosphate hydrolases"/>
    <property type="match status" value="1"/>
</dbReference>
<dbReference type="RefSeq" id="WP_275065860.1">
    <property type="nucleotide sequence ID" value="NZ_JACHGR010000015.1"/>
</dbReference>
<evidence type="ECO:0000313" key="5">
    <source>
        <dbReference type="EMBL" id="MBB6057111.1"/>
    </source>
</evidence>
<comment type="similarity">
    <text evidence="1">Belongs to the IS21/IS1162 putative ATP-binding protein family.</text>
</comment>
<dbReference type="Pfam" id="PF01695">
    <property type="entry name" value="IstB_IS21"/>
    <property type="match status" value="1"/>
</dbReference>
<dbReference type="PANTHER" id="PTHR30050">
    <property type="entry name" value="CHROMOSOMAL REPLICATION INITIATOR PROTEIN DNAA"/>
    <property type="match status" value="1"/>
</dbReference>
<dbReference type="AlphaFoldDB" id="A0A841GPP4"/>
<proteinExistence type="inferred from homology"/>
<dbReference type="InterPro" id="IPR027417">
    <property type="entry name" value="P-loop_NTPase"/>
</dbReference>
<dbReference type="InterPro" id="IPR047661">
    <property type="entry name" value="IstB"/>
</dbReference>
<keyword evidence="2" id="KW-0547">Nucleotide-binding</keyword>
<dbReference type="InterPro" id="IPR002611">
    <property type="entry name" value="IstB_ATP-bd"/>
</dbReference>